<keyword evidence="6" id="KW-1185">Reference proteome</keyword>
<name>A0ABT2PYS2_9MOLU</name>
<keyword evidence="1" id="KW-0813">Transport</keyword>
<dbReference type="PANTHER" id="PTHR42939:SF1">
    <property type="entry name" value="ABC TRANSPORTER ATP-BINDING PROTEIN ALBC-RELATED"/>
    <property type="match status" value="1"/>
</dbReference>
<comment type="caution">
    <text evidence="5">The sequence shown here is derived from an EMBL/GenBank/DDBJ whole genome shotgun (WGS) entry which is preliminary data.</text>
</comment>
<evidence type="ECO:0000313" key="5">
    <source>
        <dbReference type="EMBL" id="MCU0104897.1"/>
    </source>
</evidence>
<keyword evidence="3 5" id="KW-0067">ATP-binding</keyword>
<accession>A0ABT2PYS2</accession>
<gene>
    <name evidence="5" type="ORF">N7603_04430</name>
</gene>
<dbReference type="PROSITE" id="PS50893">
    <property type="entry name" value="ABC_TRANSPORTER_2"/>
    <property type="match status" value="1"/>
</dbReference>
<dbReference type="SUPFAM" id="SSF52540">
    <property type="entry name" value="P-loop containing nucleoside triphosphate hydrolases"/>
    <property type="match status" value="1"/>
</dbReference>
<feature type="domain" description="ABC transporter" evidence="4">
    <location>
        <begin position="4"/>
        <end position="189"/>
    </location>
</feature>
<dbReference type="InterPro" id="IPR027417">
    <property type="entry name" value="P-loop_NTPase"/>
</dbReference>
<dbReference type="Pfam" id="PF00005">
    <property type="entry name" value="ABC_tran"/>
    <property type="match status" value="1"/>
</dbReference>
<dbReference type="Proteomes" id="UP001209076">
    <property type="component" value="Unassembled WGS sequence"/>
</dbReference>
<reference evidence="6" key="1">
    <citation type="submission" date="2023-07" db="EMBL/GenBank/DDBJ databases">
        <title>Novel Mycoplasma species identified in domestic and wild animals.</title>
        <authorList>
            <person name="Volokhov D.V."/>
            <person name="Furtak V.A."/>
            <person name="Zagorodnyaya T.A."/>
        </authorList>
    </citation>
    <scope>NUCLEOTIDE SEQUENCE [LARGE SCALE GENOMIC DNA]</scope>
    <source>
        <strain evidence="6">92-19</strain>
    </source>
</reference>
<dbReference type="InterPro" id="IPR051782">
    <property type="entry name" value="ABC_Transporter_VariousFunc"/>
</dbReference>
<proteinExistence type="predicted"/>
<evidence type="ECO:0000256" key="3">
    <source>
        <dbReference type="ARBA" id="ARBA00022840"/>
    </source>
</evidence>
<organism evidence="5 6">
    <name type="scientific">Paracholeplasma vituli</name>
    <dbReference type="NCBI Taxonomy" id="69473"/>
    <lineage>
        <taxon>Bacteria</taxon>
        <taxon>Bacillati</taxon>
        <taxon>Mycoplasmatota</taxon>
        <taxon>Mollicutes</taxon>
        <taxon>Acholeplasmatales</taxon>
        <taxon>Acholeplasmataceae</taxon>
        <taxon>Paracholeplasma</taxon>
    </lineage>
</organism>
<dbReference type="Gene3D" id="3.40.50.300">
    <property type="entry name" value="P-loop containing nucleotide triphosphate hydrolases"/>
    <property type="match status" value="2"/>
</dbReference>
<keyword evidence="2" id="KW-0547">Nucleotide-binding</keyword>
<protein>
    <submittedName>
        <fullName evidence="5">ATP-binding cassette domain-containing protein</fullName>
    </submittedName>
</protein>
<dbReference type="InterPro" id="IPR003439">
    <property type="entry name" value="ABC_transporter-like_ATP-bd"/>
</dbReference>
<dbReference type="EMBL" id="JAOEGN010000006">
    <property type="protein sequence ID" value="MCU0104897.1"/>
    <property type="molecule type" value="Genomic_DNA"/>
</dbReference>
<evidence type="ECO:0000256" key="2">
    <source>
        <dbReference type="ARBA" id="ARBA00022741"/>
    </source>
</evidence>
<evidence type="ECO:0000256" key="1">
    <source>
        <dbReference type="ARBA" id="ARBA00022448"/>
    </source>
</evidence>
<evidence type="ECO:0000259" key="4">
    <source>
        <dbReference type="PROSITE" id="PS50893"/>
    </source>
</evidence>
<dbReference type="RefSeq" id="WP_262096149.1">
    <property type="nucleotide sequence ID" value="NZ_JAOEGN010000006.1"/>
</dbReference>
<dbReference type="PANTHER" id="PTHR42939">
    <property type="entry name" value="ABC TRANSPORTER ATP-BINDING PROTEIN ALBC-RELATED"/>
    <property type="match status" value="1"/>
</dbReference>
<dbReference type="SMART" id="SM00382">
    <property type="entry name" value="AAA"/>
    <property type="match status" value="1"/>
</dbReference>
<dbReference type="GO" id="GO:0005524">
    <property type="term" value="F:ATP binding"/>
    <property type="evidence" value="ECO:0007669"/>
    <property type="project" value="UniProtKB-KW"/>
</dbReference>
<sequence length="190" mass="21666">MSLIELREVSKRYGDHTLFENLSLSFDTGTIHLLVGKNGSGKTTLLKLCMNRIQTDSGSIYHQKKLKCRYMPDFVELPYVDRPFTFISWMLSIMRVPLDLKWLSELDIDMGSEVSNLSKGNKQKVLLYLSLVGSPDVVFMDEPFTALDDKTIKVVMKRIAYLQAQGTCMIISTHEIKLFSKLDVVIHALD</sequence>
<dbReference type="InterPro" id="IPR003593">
    <property type="entry name" value="AAA+_ATPase"/>
</dbReference>
<evidence type="ECO:0000313" key="6">
    <source>
        <dbReference type="Proteomes" id="UP001209076"/>
    </source>
</evidence>